<dbReference type="AlphaFoldDB" id="A0A8J8VXP6"/>
<keyword evidence="3" id="KW-1185">Reference proteome</keyword>
<evidence type="ECO:0000313" key="2">
    <source>
        <dbReference type="EMBL" id="KAF7713631.1"/>
    </source>
</evidence>
<comment type="caution">
    <text evidence="2">The sequence shown here is derived from an EMBL/GenBank/DDBJ whole genome shotgun (WGS) entry which is preliminary data.</text>
</comment>
<feature type="domain" description="N-acetyltransferase" evidence="1">
    <location>
        <begin position="126"/>
        <end position="210"/>
    </location>
</feature>
<dbReference type="EMBL" id="WIWV01000111">
    <property type="protein sequence ID" value="KAF7713631.1"/>
    <property type="molecule type" value="Genomic_DNA"/>
</dbReference>
<proteinExistence type="predicted"/>
<dbReference type="InterPro" id="IPR000182">
    <property type="entry name" value="GNAT_dom"/>
</dbReference>
<evidence type="ECO:0000313" key="3">
    <source>
        <dbReference type="Proteomes" id="UP000631181"/>
    </source>
</evidence>
<protein>
    <recommendedName>
        <fullName evidence="1">N-acetyltransferase domain-containing protein</fullName>
    </recommendedName>
</protein>
<reference evidence="2" key="1">
    <citation type="journal article" date="2020" name="Front. Microbiol.">
        <title>Gene regulatory networks of Penicillium echinulatum 2HH and Penicillium oxalicum 114-2 inferred by a computational biology approach.</title>
        <authorList>
            <person name="Lenz A.R."/>
            <person name="Galan-Vasquez E."/>
            <person name="Balbinot E."/>
            <person name="De Abreu F.P."/>
            <person name="De Oliveira N.S."/>
            <person name="Da Rosa L.O."/>
            <person name="De Avila E Silva S."/>
            <person name="Camassola M."/>
            <person name="Dillon A.J.P."/>
            <person name="Perez-Rueda E."/>
        </authorList>
    </citation>
    <scope>NUCLEOTIDE SEQUENCE</scope>
    <source>
        <strain evidence="2">S1M29</strain>
    </source>
</reference>
<organism evidence="2 3">
    <name type="scientific">Penicillium ucsense</name>
    <dbReference type="NCBI Taxonomy" id="2839758"/>
    <lineage>
        <taxon>Eukaryota</taxon>
        <taxon>Fungi</taxon>
        <taxon>Dikarya</taxon>
        <taxon>Ascomycota</taxon>
        <taxon>Pezizomycotina</taxon>
        <taxon>Eurotiomycetes</taxon>
        <taxon>Eurotiomycetidae</taxon>
        <taxon>Eurotiales</taxon>
        <taxon>Aspergillaceae</taxon>
        <taxon>Penicillium</taxon>
    </lineage>
</organism>
<dbReference type="InterPro" id="IPR016181">
    <property type="entry name" value="Acyl_CoA_acyltransferase"/>
</dbReference>
<dbReference type="Pfam" id="PF00583">
    <property type="entry name" value="Acetyltransf_1"/>
    <property type="match status" value="1"/>
</dbReference>
<dbReference type="PANTHER" id="PTHR42791">
    <property type="entry name" value="GNAT FAMILY ACETYLTRANSFERASE"/>
    <property type="match status" value="1"/>
</dbReference>
<dbReference type="PROSITE" id="PS51186">
    <property type="entry name" value="GNAT"/>
    <property type="match status" value="1"/>
</dbReference>
<dbReference type="GO" id="GO:0016747">
    <property type="term" value="F:acyltransferase activity, transferring groups other than amino-acyl groups"/>
    <property type="evidence" value="ECO:0007669"/>
    <property type="project" value="InterPro"/>
</dbReference>
<sequence>MAHSVVPLTHGKHEMLDKVSQLNGRTFSDDPVIAYMLLDMSREERHAYLPTYWSVFVKSALLNDAVITEADGWKAAAVVLPPGKQLDNTWTLFSSGFGGVLWKMGFSGLKRLLSEFSGMTDNAKKIGLRGQQRYYYIFTIGTETEHRGQGLARAIMQDYMKKAQFENLPIWLEATTPNSRKLYLSLGFEDVEKIVLGKGKVDDQAQLQYEGSGVPLWAMIWWPSQSTAEASSSA</sequence>
<dbReference type="PANTHER" id="PTHR42791:SF1">
    <property type="entry name" value="N-ACETYLTRANSFERASE DOMAIN-CONTAINING PROTEIN"/>
    <property type="match status" value="1"/>
</dbReference>
<gene>
    <name evidence="2" type="ORF">PECM_000855</name>
</gene>
<evidence type="ECO:0000259" key="1">
    <source>
        <dbReference type="PROSITE" id="PS51186"/>
    </source>
</evidence>
<dbReference type="SUPFAM" id="SSF55729">
    <property type="entry name" value="Acyl-CoA N-acyltransferases (Nat)"/>
    <property type="match status" value="1"/>
</dbReference>
<accession>A0A8J8VXP6</accession>
<dbReference type="InterPro" id="IPR052523">
    <property type="entry name" value="Trichothecene_AcTrans"/>
</dbReference>
<name>A0A8J8VXP6_9EURO</name>
<dbReference type="Gene3D" id="3.40.630.30">
    <property type="match status" value="1"/>
</dbReference>
<dbReference type="Proteomes" id="UP000631181">
    <property type="component" value="Unassembled WGS sequence"/>
</dbReference>
<dbReference type="OrthoDB" id="410198at2759"/>
<dbReference type="CDD" id="cd04301">
    <property type="entry name" value="NAT_SF"/>
    <property type="match status" value="1"/>
</dbReference>